<dbReference type="AlphaFoldDB" id="A0A8H7E5T9"/>
<reference evidence="1" key="1">
    <citation type="submission" date="2020-02" db="EMBL/GenBank/DDBJ databases">
        <authorList>
            <person name="Palmer J.M."/>
        </authorList>
    </citation>
    <scope>NUCLEOTIDE SEQUENCE</scope>
    <source>
        <strain evidence="1">EPUS1.4</strain>
        <tissue evidence="1">Thallus</tissue>
    </source>
</reference>
<dbReference type="EMBL" id="JAACFV010000019">
    <property type="protein sequence ID" value="KAF7511554.1"/>
    <property type="molecule type" value="Genomic_DNA"/>
</dbReference>
<gene>
    <name evidence="1" type="ORF">GJ744_004142</name>
</gene>
<protein>
    <submittedName>
        <fullName evidence="1">Uncharacterized protein</fullName>
    </submittedName>
</protein>
<evidence type="ECO:0000313" key="2">
    <source>
        <dbReference type="Proteomes" id="UP000606974"/>
    </source>
</evidence>
<comment type="caution">
    <text evidence="1">The sequence shown here is derived from an EMBL/GenBank/DDBJ whole genome shotgun (WGS) entry which is preliminary data.</text>
</comment>
<organism evidence="1 2">
    <name type="scientific">Endocarpon pusillum</name>
    <dbReference type="NCBI Taxonomy" id="364733"/>
    <lineage>
        <taxon>Eukaryota</taxon>
        <taxon>Fungi</taxon>
        <taxon>Dikarya</taxon>
        <taxon>Ascomycota</taxon>
        <taxon>Pezizomycotina</taxon>
        <taxon>Eurotiomycetes</taxon>
        <taxon>Chaetothyriomycetidae</taxon>
        <taxon>Verrucariales</taxon>
        <taxon>Verrucariaceae</taxon>
        <taxon>Endocarpon</taxon>
    </lineage>
</organism>
<dbReference type="Proteomes" id="UP000606974">
    <property type="component" value="Unassembled WGS sequence"/>
</dbReference>
<name>A0A8H7E5T9_9EURO</name>
<evidence type="ECO:0000313" key="1">
    <source>
        <dbReference type="EMBL" id="KAF7511554.1"/>
    </source>
</evidence>
<accession>A0A8H7E5T9</accession>
<sequence>MDLLISSNWGKAQKFAPIVKFAFTVLREACWKHNFFDNNMVRAKMLRDLAREYEGAPKKKELALPVQDWMARQGFVSEESLAELEKMAGSLTYGALLILRCKYLGRSATKRQHSDKTRKELVRTRSRSGWRKLDHNLLENVRQLWGKYKPGPRISDISFPEITASADRASHDLDEFELHDSELRPEEPNCSETTLTQIYLRSNEDQLEIAEVNVESAHVISKRSSKTRGWENILKLRRNVVGKRMFNCVAVSFVKEIASQNRDS</sequence>
<keyword evidence="2" id="KW-1185">Reference proteome</keyword>
<proteinExistence type="predicted"/>